<keyword evidence="8" id="KW-0282">Flagellum</keyword>
<comment type="function">
    <text evidence="5">Required for morphogenesis and for the elongation of the flagellar filament by facilitating polymerization of the flagellin monomers at the tip of growing filament. Forms a capping structure, which prevents flagellin subunits (transported through the central channel of the flagellum) from leaking out without polymerization at the distal end.</text>
</comment>
<dbReference type="RefSeq" id="WP_078201132.1">
    <property type="nucleotide sequence ID" value="NZ_CP017758.1"/>
</dbReference>
<dbReference type="PANTHER" id="PTHR30288:SF0">
    <property type="entry name" value="FLAGELLAR HOOK-ASSOCIATED PROTEIN 2"/>
    <property type="match status" value="1"/>
</dbReference>
<dbReference type="Pfam" id="PF07195">
    <property type="entry name" value="FliD_C"/>
    <property type="match status" value="1"/>
</dbReference>
<feature type="domain" description="Flagellar hook-associated protein 2 N-terminal" evidence="6">
    <location>
        <begin position="11"/>
        <end position="107"/>
    </location>
</feature>
<evidence type="ECO:0000259" key="7">
    <source>
        <dbReference type="Pfam" id="PF07195"/>
    </source>
</evidence>
<dbReference type="InterPro" id="IPR003481">
    <property type="entry name" value="FliD_N"/>
</dbReference>
<dbReference type="EMBL" id="CP017758">
    <property type="protein sequence ID" value="AQV98919.1"/>
    <property type="molecule type" value="Genomic_DNA"/>
</dbReference>
<dbReference type="GO" id="GO:0009424">
    <property type="term" value="C:bacterial-type flagellum hook"/>
    <property type="evidence" value="ECO:0007669"/>
    <property type="project" value="UniProtKB-UniRule"/>
</dbReference>
<evidence type="ECO:0000256" key="5">
    <source>
        <dbReference type="RuleBase" id="RU362066"/>
    </source>
</evidence>
<keyword evidence="5" id="KW-0964">Secreted</keyword>
<evidence type="ECO:0000259" key="6">
    <source>
        <dbReference type="Pfam" id="PF02465"/>
    </source>
</evidence>
<evidence type="ECO:0000313" key="9">
    <source>
        <dbReference type="Proteomes" id="UP000189627"/>
    </source>
</evidence>
<dbReference type="GO" id="GO:0005576">
    <property type="term" value="C:extracellular region"/>
    <property type="evidence" value="ECO:0007669"/>
    <property type="project" value="UniProtKB-SubCell"/>
</dbReference>
<name>A0A1U9V295_CUPNE</name>
<evidence type="ECO:0000313" key="8">
    <source>
        <dbReference type="EMBL" id="AQV98919.1"/>
    </source>
</evidence>
<dbReference type="InterPro" id="IPR040026">
    <property type="entry name" value="FliD"/>
</dbReference>
<dbReference type="GO" id="GO:0009421">
    <property type="term" value="C:bacterial-type flagellum filament cap"/>
    <property type="evidence" value="ECO:0007669"/>
    <property type="project" value="InterPro"/>
</dbReference>
<keyword evidence="8" id="KW-0969">Cilium</keyword>
<dbReference type="InterPro" id="IPR010809">
    <property type="entry name" value="FliD_C"/>
</dbReference>
<sequence length="499" mass="50899">MTTISNLGVGSGLDLSSLLDQLTTAEQAPLNAIKSRASSYQAKLSAYGTLQSMLGAFQGAAKQLADPAFFNSTTAASSNTSILSAAGSNTATSGSYAINVSMLAQSQSLVGAGQATQTAVLTTGTIHIDFGTITDQAAGTLDTNPKSPTYGTYSGATFSANSGSTGFDIQIDNTNNTLQGVRDAINKVNAGVTASIINDGSTSPYRLVLTSNATGATSSMRIQVNNEAGAGTSLSGLLAYDVNAGSAGQHLQQTTAAQNAQLTVNNIAVQSTSNTVTDAIQGVTLTLAQTGSSTVSVQRDTGTIQSGVQAFVTAYNNLQKAATSLSAYDPSTNTGSPLTGDTTLRIIQSQMRGLMNAPQAGSGASAITTLAQVGVTFQTDGTLQLDSSKLKNALNSNPTGVAALFGSTDGKTGYGNQINSLITTLTSSNGALTSATSGINQTLKDLSNQYTAQQDLINATIASYKTQFTQLDMIVAQMKNTSTYLTQQFSAMTSSSSSK</sequence>
<comment type="subunit">
    <text evidence="2 5">Homopentamer.</text>
</comment>
<keyword evidence="4 5" id="KW-0975">Bacterial flagellum</keyword>
<protein>
    <recommendedName>
        <fullName evidence="5">Flagellar hook-associated protein 2</fullName>
        <shortName evidence="5">HAP2</shortName>
    </recommendedName>
    <alternativeName>
        <fullName evidence="5">Flagellar cap protein</fullName>
    </alternativeName>
</protein>
<comment type="subcellular location">
    <subcellularLocation>
        <location evidence="5">Secreted</location>
    </subcellularLocation>
    <subcellularLocation>
        <location evidence="5">Bacterial flagellum</location>
    </subcellularLocation>
</comment>
<dbReference type="Proteomes" id="UP000189627">
    <property type="component" value="Chromosome 2"/>
</dbReference>
<accession>A0A1U9V295</accession>
<evidence type="ECO:0000256" key="3">
    <source>
        <dbReference type="ARBA" id="ARBA00023054"/>
    </source>
</evidence>
<organism evidence="8 9">
    <name type="scientific">Cupriavidus necator</name>
    <name type="common">Alcaligenes eutrophus</name>
    <name type="synonym">Ralstonia eutropha</name>
    <dbReference type="NCBI Taxonomy" id="106590"/>
    <lineage>
        <taxon>Bacteria</taxon>
        <taxon>Pseudomonadati</taxon>
        <taxon>Pseudomonadota</taxon>
        <taxon>Betaproteobacteria</taxon>
        <taxon>Burkholderiales</taxon>
        <taxon>Burkholderiaceae</taxon>
        <taxon>Cupriavidus</taxon>
    </lineage>
</organism>
<keyword evidence="3" id="KW-0175">Coiled coil</keyword>
<comment type="similarity">
    <text evidence="1 5">Belongs to the FliD family.</text>
</comment>
<dbReference type="GO" id="GO:0007155">
    <property type="term" value="P:cell adhesion"/>
    <property type="evidence" value="ECO:0007669"/>
    <property type="project" value="InterPro"/>
</dbReference>
<feature type="domain" description="Flagellar hook-associated protein 2 C-terminal" evidence="7">
    <location>
        <begin position="257"/>
        <end position="480"/>
    </location>
</feature>
<dbReference type="Pfam" id="PF02465">
    <property type="entry name" value="FliD_N"/>
    <property type="match status" value="1"/>
</dbReference>
<evidence type="ECO:0000256" key="2">
    <source>
        <dbReference type="ARBA" id="ARBA00011255"/>
    </source>
</evidence>
<dbReference type="PANTHER" id="PTHR30288">
    <property type="entry name" value="FLAGELLAR CAP/ASSEMBLY PROTEIN FLID"/>
    <property type="match status" value="1"/>
</dbReference>
<reference evidence="9" key="1">
    <citation type="submission" date="2017-02" db="EMBL/GenBank/DDBJ databases">
        <title>Complete genome sequence of Cupriavidus necator strain NH9, a 3-chlorobenzoate degrader.</title>
        <authorList>
            <person name="Moriuchi R."/>
            <person name="Dohra H."/>
            <person name="Ogawa N."/>
        </authorList>
    </citation>
    <scope>NUCLEOTIDE SEQUENCE [LARGE SCALE GENOMIC DNA]</scope>
    <source>
        <strain evidence="9">NH9</strain>
    </source>
</reference>
<proteinExistence type="inferred from homology"/>
<dbReference type="OrthoDB" id="9810816at2"/>
<dbReference type="AlphaFoldDB" id="A0A1U9V295"/>
<dbReference type="KEGG" id="cuh:BJN34_34120"/>
<keyword evidence="8" id="KW-0966">Cell projection</keyword>
<gene>
    <name evidence="8" type="ORF">BJN34_34120</name>
</gene>
<evidence type="ECO:0000256" key="4">
    <source>
        <dbReference type="ARBA" id="ARBA00023143"/>
    </source>
</evidence>
<evidence type="ECO:0000256" key="1">
    <source>
        <dbReference type="ARBA" id="ARBA00009764"/>
    </source>
</evidence>
<dbReference type="GO" id="GO:0071973">
    <property type="term" value="P:bacterial-type flagellum-dependent cell motility"/>
    <property type="evidence" value="ECO:0007669"/>
    <property type="project" value="TreeGrafter"/>
</dbReference>